<dbReference type="PROSITE" id="PS52016">
    <property type="entry name" value="TONB_DEPENDENT_REC_3"/>
    <property type="match status" value="1"/>
</dbReference>
<dbReference type="GO" id="GO:0009279">
    <property type="term" value="C:cell outer membrane"/>
    <property type="evidence" value="ECO:0007669"/>
    <property type="project" value="UniProtKB-SubCell"/>
</dbReference>
<keyword evidence="11" id="KW-1185">Reference proteome</keyword>
<dbReference type="AlphaFoldDB" id="A0A127V988"/>
<evidence type="ECO:0000256" key="4">
    <source>
        <dbReference type="ARBA" id="ARBA00022692"/>
    </source>
</evidence>
<gene>
    <name evidence="10" type="ORF">AY601_0858</name>
</gene>
<dbReference type="Pfam" id="PF13715">
    <property type="entry name" value="CarbopepD_reg_2"/>
    <property type="match status" value="1"/>
</dbReference>
<dbReference type="PATRIC" id="fig|188932.3.peg.883"/>
<feature type="domain" description="TonB-dependent receptor plug" evidence="9">
    <location>
        <begin position="229"/>
        <end position="353"/>
    </location>
</feature>
<feature type="transmembrane region" description="Helical" evidence="8">
    <location>
        <begin position="20"/>
        <end position="41"/>
    </location>
</feature>
<keyword evidence="3 7" id="KW-1134">Transmembrane beta strand</keyword>
<dbReference type="EMBL" id="CP014504">
    <property type="protein sequence ID" value="AMP97799.1"/>
    <property type="molecule type" value="Genomic_DNA"/>
</dbReference>
<comment type="similarity">
    <text evidence="7">Belongs to the TonB-dependent receptor family.</text>
</comment>
<dbReference type="Proteomes" id="UP000071561">
    <property type="component" value="Chromosome"/>
</dbReference>
<dbReference type="OrthoDB" id="9768177at2"/>
<dbReference type="RefSeq" id="WP_068396910.1">
    <property type="nucleotide sequence ID" value="NZ_CP014504.1"/>
</dbReference>
<keyword evidence="10" id="KW-0675">Receptor</keyword>
<keyword evidence="8" id="KW-1133">Transmembrane helix</keyword>
<dbReference type="InterPro" id="IPR023997">
    <property type="entry name" value="TonB-dep_OMP_SusC/RagA_CS"/>
</dbReference>
<accession>A0A127V988</accession>
<evidence type="ECO:0000313" key="10">
    <source>
        <dbReference type="EMBL" id="AMP97799.1"/>
    </source>
</evidence>
<evidence type="ECO:0000313" key="11">
    <source>
        <dbReference type="Proteomes" id="UP000071561"/>
    </source>
</evidence>
<dbReference type="Gene3D" id="2.40.170.20">
    <property type="entry name" value="TonB-dependent receptor, beta-barrel domain"/>
    <property type="match status" value="1"/>
</dbReference>
<keyword evidence="2 7" id="KW-0813">Transport</keyword>
<dbReference type="InterPro" id="IPR008969">
    <property type="entry name" value="CarboxyPept-like_regulatory"/>
</dbReference>
<dbReference type="NCBIfam" id="TIGR04056">
    <property type="entry name" value="OMP_RagA_SusC"/>
    <property type="match status" value="1"/>
</dbReference>
<protein>
    <submittedName>
        <fullName evidence="10">TonB-dependent receptor plug</fullName>
    </submittedName>
</protein>
<proteinExistence type="inferred from homology"/>
<comment type="subcellular location">
    <subcellularLocation>
        <location evidence="1 7">Cell outer membrane</location>
        <topology evidence="1 7">Multi-pass membrane protein</topology>
    </subcellularLocation>
</comment>
<evidence type="ECO:0000259" key="9">
    <source>
        <dbReference type="Pfam" id="PF07715"/>
    </source>
</evidence>
<name>A0A127V988_9SPHI</name>
<dbReference type="NCBIfam" id="TIGR04057">
    <property type="entry name" value="SusC_RagA_signa"/>
    <property type="match status" value="1"/>
</dbReference>
<evidence type="ECO:0000256" key="7">
    <source>
        <dbReference type="PROSITE-ProRule" id="PRU01360"/>
    </source>
</evidence>
<dbReference type="InterPro" id="IPR012910">
    <property type="entry name" value="Plug_dom"/>
</dbReference>
<sequence>MNYYTKLSGCLTGNLNKFLLVMRLMIILFFVGMMQVSGATYGQKITLNQNKIKITQLFKEIKRQTGYDVLWQSEMLNENKIISANFNKTDLREVMAQCLAGQNLTFAIEDNSVVIKQQLAMIHPVSTLVQDSIIYRGKVLDEQGKPLPGATIRLKGGVKSSVATESGYFERYGTKKSVLLISYIGYSTKEVSLVGLNPADMISIKMSLQSNVQLGEVTIASNGYQDIPKERITGSFEVISKEQLQHTTNTNLLKRLEGITTSMDFRNDLTPTNSANRANITSRSPLTNLTIRGKNTLTVAGSDNNSGRPLVVIDGIASPYSIDLVNPNDVESMTILKDAAAASIWGSRAANGVIIVKTKKGNYQTPLEISFNANVNITEKPDLFYQKIMSTSDYIDAQVLKYNKDYPDPSTHIPDPIVILGQAANSPVAEIMDRQRRGQISPDMAKSQLDALRGNDVRNDLNKYFFRNAVTQSYALALSGGTQQLAQRFSVGYDKALDNTRNSGSNREVLNYSISAKPLAKLDLQAAVLYVQSNTNGQSGFGNFSGTSSPTGTVSLYPYSRLVDSQGNPAAIPRGYSQALLDLLNTTYGDKLLSFDYKPLQDINDGYVKSKSQNININLGATYKILPELSANVTYNYNLSSNNVTDLERPDSWYMRNRINMFTSPVNSFDPQTGLTVIPGTRNIPLGAQYTKAVTTTNSQTLRGQLNFNKTWNDKHNISAIAGIDIFRSYSKLMSNGYLGYNEKDLSFANNLNYNYLYFLLLADPVSGLGISNISVPGNSISDATGRTISYFSNAAYTYNNKYTLSASFRRDLSNVFSSAGNNGGTPFYSVGGSWNINNEKFYNFSLVPNLKLRATFGYNGNTNPAASATPILSYVPASQVFDGNLLGYADIQNPSNIKLRPEKTAVLNFGLDFGIKGGRLSGSVEYYQKRTKDLLANNAADPSIGFNQLTFNSGNLFGKGIDLTLNSLNIRTGLFRWTSNFLFSYNRVKITKIYSPISYTAGTYVSTPILFTEGADLSRAYAYKWAGLDPQTGDPRGYLNGNMVTIDNSTAGNDAYNAISTQPASSLHYFGSLIPVYYGSFRNTFSYGNFSLSANLLYKLGYWFRRPLSNMVQYNFLYTDGNIQGGEYANRWQKPGDEAFTNVPSAIYPGNVNRDAFYRGADINVLKGDHVRLQEINLSYTLNKKNWVLKNTRIYANVSNLGVIWRANKQGLDPDVFDYPLPRTYSLGLSANF</sequence>
<reference evidence="10 11" key="1">
    <citation type="submission" date="2016-03" db="EMBL/GenBank/DDBJ databases">
        <title>Complete genome sequence of Pedobacter cryoconitis PAMC 27485.</title>
        <authorList>
            <person name="Lee J."/>
            <person name="Kim O.-S."/>
        </authorList>
    </citation>
    <scope>NUCLEOTIDE SEQUENCE [LARGE SCALE GENOMIC DNA]</scope>
    <source>
        <strain evidence="10 11">PAMC 27485</strain>
    </source>
</reference>
<keyword evidence="4 7" id="KW-0812">Transmembrane</keyword>
<evidence type="ECO:0000256" key="6">
    <source>
        <dbReference type="ARBA" id="ARBA00023237"/>
    </source>
</evidence>
<dbReference type="InterPro" id="IPR023996">
    <property type="entry name" value="TonB-dep_OMP_SusC/RagA"/>
</dbReference>
<dbReference type="KEGG" id="pcm:AY601_0858"/>
<organism evidence="10 11">
    <name type="scientific">Pedobacter cryoconitis</name>
    <dbReference type="NCBI Taxonomy" id="188932"/>
    <lineage>
        <taxon>Bacteria</taxon>
        <taxon>Pseudomonadati</taxon>
        <taxon>Bacteroidota</taxon>
        <taxon>Sphingobacteriia</taxon>
        <taxon>Sphingobacteriales</taxon>
        <taxon>Sphingobacteriaceae</taxon>
        <taxon>Pedobacter</taxon>
    </lineage>
</organism>
<evidence type="ECO:0000256" key="5">
    <source>
        <dbReference type="ARBA" id="ARBA00023136"/>
    </source>
</evidence>
<evidence type="ECO:0000256" key="1">
    <source>
        <dbReference type="ARBA" id="ARBA00004571"/>
    </source>
</evidence>
<evidence type="ECO:0000256" key="3">
    <source>
        <dbReference type="ARBA" id="ARBA00022452"/>
    </source>
</evidence>
<dbReference type="SUPFAM" id="SSF49464">
    <property type="entry name" value="Carboxypeptidase regulatory domain-like"/>
    <property type="match status" value="1"/>
</dbReference>
<dbReference type="Pfam" id="PF07715">
    <property type="entry name" value="Plug"/>
    <property type="match status" value="1"/>
</dbReference>
<dbReference type="Gene3D" id="2.170.130.10">
    <property type="entry name" value="TonB-dependent receptor, plug domain"/>
    <property type="match status" value="1"/>
</dbReference>
<dbReference type="InterPro" id="IPR039426">
    <property type="entry name" value="TonB-dep_rcpt-like"/>
</dbReference>
<dbReference type="InterPro" id="IPR036942">
    <property type="entry name" value="Beta-barrel_TonB_sf"/>
</dbReference>
<dbReference type="SUPFAM" id="SSF56935">
    <property type="entry name" value="Porins"/>
    <property type="match status" value="1"/>
</dbReference>
<evidence type="ECO:0000256" key="8">
    <source>
        <dbReference type="SAM" id="Phobius"/>
    </source>
</evidence>
<evidence type="ECO:0000256" key="2">
    <source>
        <dbReference type="ARBA" id="ARBA00022448"/>
    </source>
</evidence>
<keyword evidence="5 7" id="KW-0472">Membrane</keyword>
<dbReference type="InterPro" id="IPR037066">
    <property type="entry name" value="Plug_dom_sf"/>
</dbReference>
<keyword evidence="6 7" id="KW-0998">Cell outer membrane</keyword>